<name>A0ACC3NPG8_9PEZI</name>
<comment type="caution">
    <text evidence="1">The sequence shown here is derived from an EMBL/GenBank/DDBJ whole genome shotgun (WGS) entry which is preliminary data.</text>
</comment>
<gene>
    <name evidence="1" type="ORF">LTR37_003713</name>
</gene>
<reference evidence="1" key="1">
    <citation type="submission" date="2023-07" db="EMBL/GenBank/DDBJ databases">
        <title>Black Yeasts Isolated from many extreme environments.</title>
        <authorList>
            <person name="Coleine C."/>
            <person name="Stajich J.E."/>
            <person name="Selbmann L."/>
        </authorList>
    </citation>
    <scope>NUCLEOTIDE SEQUENCE</scope>
    <source>
        <strain evidence="1">CCFEE 5714</strain>
    </source>
</reference>
<dbReference type="EMBL" id="JAUTXU010000021">
    <property type="protein sequence ID" value="KAK3720663.1"/>
    <property type="molecule type" value="Genomic_DNA"/>
</dbReference>
<evidence type="ECO:0000313" key="1">
    <source>
        <dbReference type="EMBL" id="KAK3720663.1"/>
    </source>
</evidence>
<protein>
    <submittedName>
        <fullName evidence="1">Uncharacterized protein</fullName>
    </submittedName>
</protein>
<accession>A0ACC3NPG8</accession>
<keyword evidence="2" id="KW-1185">Reference proteome</keyword>
<proteinExistence type="predicted"/>
<dbReference type="Proteomes" id="UP001281147">
    <property type="component" value="Unassembled WGS sequence"/>
</dbReference>
<sequence>MWLLNARTRKLEGFIGEDVPMYAILSHTWETDEVSFHDINHNANAETKLGYQKIRWTCAQALEDGLNYAWVDTCCIDKYSSAELSEAINSMWRWYRSSSKCYAFLSDVLVKCSEALSDGQSENCPFETPPAEREFRKSRWFTRGWTLQELIAPPDVTFYGAGWCRLGSRRGELLNDIVDITRIPSEILTEEGPLPFYSVAQRMSWAAMRTTTRVEDEAYSLLGMFQVNMPLLYGEGRKAFRRLQEEIIKQSTDHSIFVWGLGEDQVFDRFKREHELLSQSAYYFDRCGSIECTLHLNSTAELARTPYALTNCGLQITLPIMKERLREHKKPGGSLRQEITAVLNCASDGMVAVLHLFRPRRAYMYRLFGMSFLDPGKAKGEMQNITIEYRPYERF</sequence>
<organism evidence="1 2">
    <name type="scientific">Vermiconidia calcicola</name>
    <dbReference type="NCBI Taxonomy" id="1690605"/>
    <lineage>
        <taxon>Eukaryota</taxon>
        <taxon>Fungi</taxon>
        <taxon>Dikarya</taxon>
        <taxon>Ascomycota</taxon>
        <taxon>Pezizomycotina</taxon>
        <taxon>Dothideomycetes</taxon>
        <taxon>Dothideomycetidae</taxon>
        <taxon>Mycosphaerellales</taxon>
        <taxon>Extremaceae</taxon>
        <taxon>Vermiconidia</taxon>
    </lineage>
</organism>
<evidence type="ECO:0000313" key="2">
    <source>
        <dbReference type="Proteomes" id="UP001281147"/>
    </source>
</evidence>